<evidence type="ECO:0000256" key="1">
    <source>
        <dbReference type="ARBA" id="ARBA00004651"/>
    </source>
</evidence>
<dbReference type="EMBL" id="DTBD01000055">
    <property type="protein sequence ID" value="HGQ64818.1"/>
    <property type="molecule type" value="Genomic_DNA"/>
</dbReference>
<evidence type="ECO:0000256" key="6">
    <source>
        <dbReference type="SAM" id="Phobius"/>
    </source>
</evidence>
<proteinExistence type="predicted"/>
<keyword evidence="5 6" id="KW-0472">Membrane</keyword>
<keyword evidence="2" id="KW-1003">Cell membrane</keyword>
<evidence type="ECO:0000313" key="8">
    <source>
        <dbReference type="EMBL" id="HGQ64818.1"/>
    </source>
</evidence>
<dbReference type="AlphaFoldDB" id="A0A7C4JJZ1"/>
<keyword evidence="3 6" id="KW-0812">Transmembrane</keyword>
<protein>
    <submittedName>
        <fullName evidence="8">Cation:proton antiporter</fullName>
    </submittedName>
</protein>
<evidence type="ECO:0000256" key="2">
    <source>
        <dbReference type="ARBA" id="ARBA00022475"/>
    </source>
</evidence>
<evidence type="ECO:0000256" key="3">
    <source>
        <dbReference type="ARBA" id="ARBA00022692"/>
    </source>
</evidence>
<accession>A0A7C4JJZ1</accession>
<dbReference type="PANTHER" id="PTHR34584:SF1">
    <property type="entry name" value="NA(+)_H(+) ANTIPORTER SUBUNIT E1"/>
    <property type="match status" value="1"/>
</dbReference>
<dbReference type="PIRSF" id="PIRSF019239">
    <property type="entry name" value="MrpE"/>
    <property type="match status" value="1"/>
</dbReference>
<dbReference type="Pfam" id="PF01899">
    <property type="entry name" value="MNHE"/>
    <property type="match status" value="1"/>
</dbReference>
<evidence type="ECO:0000256" key="5">
    <source>
        <dbReference type="ARBA" id="ARBA00023136"/>
    </source>
</evidence>
<keyword evidence="4 6" id="KW-1133">Transmembrane helix</keyword>
<dbReference type="GO" id="GO:0005886">
    <property type="term" value="C:plasma membrane"/>
    <property type="evidence" value="ECO:0007669"/>
    <property type="project" value="UniProtKB-SubCell"/>
</dbReference>
<organism evidence="8">
    <name type="scientific">Ignisphaera aggregans</name>
    <dbReference type="NCBI Taxonomy" id="334771"/>
    <lineage>
        <taxon>Archaea</taxon>
        <taxon>Thermoproteota</taxon>
        <taxon>Thermoprotei</taxon>
        <taxon>Desulfurococcales</taxon>
        <taxon>Desulfurococcaceae</taxon>
        <taxon>Ignisphaera</taxon>
    </lineage>
</organism>
<dbReference type="PANTHER" id="PTHR34584">
    <property type="entry name" value="NA(+)/H(+) ANTIPORTER SUBUNIT E1"/>
    <property type="match status" value="1"/>
</dbReference>
<comment type="caution">
    <text evidence="8">The sequence shown here is derived from an EMBL/GenBank/DDBJ whole genome shotgun (WGS) entry which is preliminary data.</text>
</comment>
<dbReference type="EMBL" id="DTCK01000034">
    <property type="protein sequence ID" value="HGQ36050.1"/>
    <property type="molecule type" value="Genomic_DNA"/>
</dbReference>
<evidence type="ECO:0000313" key="7">
    <source>
        <dbReference type="EMBL" id="HGQ36050.1"/>
    </source>
</evidence>
<dbReference type="GO" id="GO:0008324">
    <property type="term" value="F:monoatomic cation transmembrane transporter activity"/>
    <property type="evidence" value="ECO:0007669"/>
    <property type="project" value="InterPro"/>
</dbReference>
<feature type="transmembrane region" description="Helical" evidence="6">
    <location>
        <begin position="12"/>
        <end position="30"/>
    </location>
</feature>
<name>A0A7C4JJZ1_9CREN</name>
<gene>
    <name evidence="8" type="ORF">ENU08_06200</name>
    <name evidence="7" type="ORF">ENU41_05160</name>
</gene>
<reference evidence="8" key="1">
    <citation type="journal article" date="2020" name="mSystems">
        <title>Genome- and Community-Level Interaction Insights into Carbon Utilization and Element Cycling Functions of Hydrothermarchaeota in Hydrothermal Sediment.</title>
        <authorList>
            <person name="Zhou Z."/>
            <person name="Liu Y."/>
            <person name="Xu W."/>
            <person name="Pan J."/>
            <person name="Luo Z.H."/>
            <person name="Li M."/>
        </authorList>
    </citation>
    <scope>NUCLEOTIDE SEQUENCE [LARGE SCALE GENOMIC DNA]</scope>
    <source>
        <strain evidence="8">SpSt-637</strain>
        <strain evidence="7">SpSt-667</strain>
    </source>
</reference>
<sequence>MNMSRWLKAIPAATLAFVTYIVFSGSIAIYDIITGVVISVPVGIITANILLTNPAKVINIKRWGWLIAYALHYFFIDEVKAHIDVIKRIISPRMPINPGIVKVPLTASSAYAITAVANSITNTPGTVVVEIDEEKKFLYVHWIDVKTTNPEECRKMISELFEKFAKKVFD</sequence>
<feature type="transmembrane region" description="Helical" evidence="6">
    <location>
        <begin position="36"/>
        <end position="53"/>
    </location>
</feature>
<dbReference type="InterPro" id="IPR002758">
    <property type="entry name" value="Cation_antiport_E"/>
</dbReference>
<comment type="subcellular location">
    <subcellularLocation>
        <location evidence="1">Cell membrane</location>
        <topology evidence="1">Multi-pass membrane protein</topology>
    </subcellularLocation>
</comment>
<evidence type="ECO:0000256" key="4">
    <source>
        <dbReference type="ARBA" id="ARBA00022989"/>
    </source>
</evidence>